<evidence type="ECO:0000313" key="6">
    <source>
        <dbReference type="Proteomes" id="UP000009874"/>
    </source>
</evidence>
<dbReference type="Gene3D" id="1.10.10.10">
    <property type="entry name" value="Winged helix-like DNA-binding domain superfamily/Winged helix DNA-binding domain"/>
    <property type="match status" value="1"/>
</dbReference>
<dbReference type="InterPro" id="IPR011990">
    <property type="entry name" value="TPR-like_helical_dom_sf"/>
</dbReference>
<dbReference type="InterPro" id="IPR000792">
    <property type="entry name" value="Tscrpt_reg_LuxR_C"/>
</dbReference>
<keyword evidence="2" id="KW-0238">DNA-binding</keyword>
<dbReference type="InterPro" id="IPR027417">
    <property type="entry name" value="P-loop_NTPase"/>
</dbReference>
<evidence type="ECO:0000256" key="1">
    <source>
        <dbReference type="ARBA" id="ARBA00023015"/>
    </source>
</evidence>
<dbReference type="Proteomes" id="UP000009874">
    <property type="component" value="Unassembled WGS sequence"/>
</dbReference>
<dbReference type="RefSeq" id="WP_005664617.1">
    <property type="nucleotide sequence ID" value="NZ_JH992922.1"/>
</dbReference>
<gene>
    <name evidence="5" type="ORF">HMPREF9710_01097</name>
</gene>
<sequence length="908" mass="99881">MSKRGADQQGDTSGNDSTGEIADWLLAGKLTPPKQHVTITVRTRLIEHLSVNSVRRLTILVSPPGFGKTTLLTQWSNRLAERPGIHASWLSLDEEDGEPGRFLAYLIRSISDAGVDLGKLAVAGRNPSIETNVHGVVTKLLSAIERQPNKLLIILDDYHRVQSAAVDAIVEMVIDKGADKIHLAVSGRKRPSFHVSALNARGQVNYLDASDLALSEVEAQTILGPAVSRSDLALVHARTEGWAVALQLARLWLDRGKRSPDRLKDFSGQTAEMAEYLVEQVVNDLPDDLRDFVLDTSILDRLNADLANSVRGKTDSAELLDRLANFNALLVPLDDNGNWYRFHHMFAEFLVQRLHRTSSARVPDLHRRAARWLAQHDLIAAIGHALAAEDQSLAIQIVREGGGWELVLSRGIGYSRNILKKFPYLTVRSEPTLQLMQAYLDAKLGHRDKALEMLRLAEFSTADVNPGQRRDLLVISSLVRCYLDEMQAPSFLSDAQQDLASLQPHDHLGRATVGAALVVAAVGWGDLELATSASMTAMQEMQSARSSLGTNYILLHLAHSRMLAGNLREAQRLVNAALVAAEDNFGTESALKGIVGCVLAYCLYLDNQLEEADGWIERSFESIQTIDGWFDIYAAAYEILVHRTMQEKGLDAAMNVLEAASLVGRERNFVRLTGLTSAWRVELLAGAGHVADAKREAGAASLEAIIKHGALPSFEWRIRVAATIAMAKISYASGASARAWHLLHQVSGDFFRAGLVMPARSMQAMGLLALREHPDDDRMLRDLDECLTFIATEGGAGIFLNCGPGIESVLQNALKNTAKSAVNRRAVLMSLLKDMRKEQSEPQDEFSASELNVLRQLRQGRPNKIIARTLDVSENTVKFHLKHIYRKLDVDSRSAAIAAAIDRHLLDS</sequence>
<evidence type="ECO:0000256" key="2">
    <source>
        <dbReference type="ARBA" id="ARBA00023125"/>
    </source>
</evidence>
<dbReference type="PROSITE" id="PS50043">
    <property type="entry name" value="HTH_LUXR_2"/>
    <property type="match status" value="1"/>
</dbReference>
<feature type="domain" description="HTH luxR-type" evidence="4">
    <location>
        <begin position="839"/>
        <end position="904"/>
    </location>
</feature>
<keyword evidence="3" id="KW-0804">Transcription</keyword>
<dbReference type="PANTHER" id="PTHR44688:SF16">
    <property type="entry name" value="DNA-BINDING TRANSCRIPTIONAL ACTIVATOR DEVR_DOSR"/>
    <property type="match status" value="1"/>
</dbReference>
<dbReference type="Pfam" id="PF25873">
    <property type="entry name" value="WHD_MalT"/>
    <property type="match status" value="1"/>
</dbReference>
<dbReference type="SUPFAM" id="SSF52540">
    <property type="entry name" value="P-loop containing nucleoside triphosphate hydrolases"/>
    <property type="match status" value="1"/>
</dbReference>
<protein>
    <recommendedName>
        <fullName evidence="4">HTH luxR-type domain-containing protein</fullName>
    </recommendedName>
</protein>
<evidence type="ECO:0000259" key="4">
    <source>
        <dbReference type="PROSITE" id="PS50043"/>
    </source>
</evidence>
<dbReference type="SMART" id="SM00421">
    <property type="entry name" value="HTH_LUXR"/>
    <property type="match status" value="1"/>
</dbReference>
<dbReference type="PATRIC" id="fig|883126.3.peg.1108"/>
<dbReference type="PRINTS" id="PR00038">
    <property type="entry name" value="HTHLUXR"/>
</dbReference>
<keyword evidence="6" id="KW-1185">Reference proteome</keyword>
<name>K9DY95_9BURK</name>
<dbReference type="InterPro" id="IPR036388">
    <property type="entry name" value="WH-like_DNA-bd_sf"/>
</dbReference>
<dbReference type="InterPro" id="IPR041617">
    <property type="entry name" value="TPR_MalT"/>
</dbReference>
<evidence type="ECO:0000313" key="5">
    <source>
        <dbReference type="EMBL" id="EKU83612.1"/>
    </source>
</evidence>
<evidence type="ECO:0000256" key="3">
    <source>
        <dbReference type="ARBA" id="ARBA00023163"/>
    </source>
</evidence>
<dbReference type="SUPFAM" id="SSF46894">
    <property type="entry name" value="C-terminal effector domain of the bipartite response regulators"/>
    <property type="match status" value="1"/>
</dbReference>
<dbReference type="GO" id="GO:0003677">
    <property type="term" value="F:DNA binding"/>
    <property type="evidence" value="ECO:0007669"/>
    <property type="project" value="UniProtKB-KW"/>
</dbReference>
<keyword evidence="1" id="KW-0805">Transcription regulation</keyword>
<comment type="caution">
    <text evidence="5">The sequence shown here is derived from an EMBL/GenBank/DDBJ whole genome shotgun (WGS) entry which is preliminary data.</text>
</comment>
<dbReference type="AlphaFoldDB" id="K9DY95"/>
<dbReference type="GO" id="GO:0006355">
    <property type="term" value="P:regulation of DNA-templated transcription"/>
    <property type="evidence" value="ECO:0007669"/>
    <property type="project" value="InterPro"/>
</dbReference>
<dbReference type="InterPro" id="IPR016032">
    <property type="entry name" value="Sig_transdc_resp-reg_C-effctor"/>
</dbReference>
<dbReference type="OrthoDB" id="134985at2"/>
<accession>K9DY95</accession>
<dbReference type="CDD" id="cd06170">
    <property type="entry name" value="LuxR_C_like"/>
    <property type="match status" value="1"/>
</dbReference>
<dbReference type="Pfam" id="PF17874">
    <property type="entry name" value="TPR_MalT"/>
    <property type="match status" value="1"/>
</dbReference>
<dbReference type="InterPro" id="IPR059106">
    <property type="entry name" value="WHD_MalT"/>
</dbReference>
<dbReference type="PANTHER" id="PTHR44688">
    <property type="entry name" value="DNA-BINDING TRANSCRIPTIONAL ACTIVATOR DEVR_DOSR"/>
    <property type="match status" value="1"/>
</dbReference>
<dbReference type="PROSITE" id="PS00622">
    <property type="entry name" value="HTH_LUXR_1"/>
    <property type="match status" value="1"/>
</dbReference>
<reference evidence="5 6" key="1">
    <citation type="submission" date="2012-09" db="EMBL/GenBank/DDBJ databases">
        <title>The Genome Sequence of Massilia timonae CCUG 45783.</title>
        <authorList>
            <consortium name="The Broad Institute Genome Sequencing Platform"/>
            <person name="Earl A."/>
            <person name="Ward D."/>
            <person name="Feldgarden M."/>
            <person name="Gevers D."/>
            <person name="Huys G."/>
            <person name="Walker B."/>
            <person name="Young S.K."/>
            <person name="Zeng Q."/>
            <person name="Gargeya S."/>
            <person name="Fitzgerald M."/>
            <person name="Haas B."/>
            <person name="Abouelleil A."/>
            <person name="Alvarado L."/>
            <person name="Arachchi H.M."/>
            <person name="Berlin A.M."/>
            <person name="Chapman S.B."/>
            <person name="Goldberg J."/>
            <person name="Griggs A."/>
            <person name="Gujja S."/>
            <person name="Hansen M."/>
            <person name="Howarth C."/>
            <person name="Imamovic A."/>
            <person name="Larimer J."/>
            <person name="McCowen C."/>
            <person name="Montmayeur A."/>
            <person name="Murphy C."/>
            <person name="Neiman D."/>
            <person name="Pearson M."/>
            <person name="Priest M."/>
            <person name="Roberts A."/>
            <person name="Saif S."/>
            <person name="Shea T."/>
            <person name="Sisk P."/>
            <person name="Sykes S."/>
            <person name="Wortman J."/>
            <person name="Nusbaum C."/>
            <person name="Birren B."/>
        </authorList>
    </citation>
    <scope>NUCLEOTIDE SEQUENCE [LARGE SCALE GENOMIC DNA]</scope>
    <source>
        <strain evidence="5 6">CCUG 45783</strain>
    </source>
</reference>
<dbReference type="Gene3D" id="1.25.40.10">
    <property type="entry name" value="Tetratricopeptide repeat domain"/>
    <property type="match status" value="1"/>
</dbReference>
<dbReference type="HOGENOM" id="CLU_006325_3_1_4"/>
<dbReference type="eggNOG" id="COG2909">
    <property type="taxonomic scope" value="Bacteria"/>
</dbReference>
<proteinExistence type="predicted"/>
<organism evidence="5 6">
    <name type="scientific">Massilia timonae CCUG 45783</name>
    <dbReference type="NCBI Taxonomy" id="883126"/>
    <lineage>
        <taxon>Bacteria</taxon>
        <taxon>Pseudomonadati</taxon>
        <taxon>Pseudomonadota</taxon>
        <taxon>Betaproteobacteria</taxon>
        <taxon>Burkholderiales</taxon>
        <taxon>Oxalobacteraceae</taxon>
        <taxon>Telluria group</taxon>
        <taxon>Massilia</taxon>
    </lineage>
</organism>
<dbReference type="EMBL" id="AGZI01000010">
    <property type="protein sequence ID" value="EKU83612.1"/>
    <property type="molecule type" value="Genomic_DNA"/>
</dbReference>
<dbReference type="Pfam" id="PF00196">
    <property type="entry name" value="GerE"/>
    <property type="match status" value="1"/>
</dbReference>
<dbReference type="Gene3D" id="3.40.50.300">
    <property type="entry name" value="P-loop containing nucleotide triphosphate hydrolases"/>
    <property type="match status" value="1"/>
</dbReference>